<accession>A0A0K2T581</accession>
<sequence length="12" mass="1442">MQIEGKAYSDHY</sequence>
<dbReference type="EMBL" id="HACA01003827">
    <property type="protein sequence ID" value="CDW21188.1"/>
    <property type="molecule type" value="Transcribed_RNA"/>
</dbReference>
<protein>
    <submittedName>
        <fullName evidence="1">Uncharacterized protein</fullName>
    </submittedName>
</protein>
<reference evidence="1" key="1">
    <citation type="submission" date="2014-05" db="EMBL/GenBank/DDBJ databases">
        <authorList>
            <person name="Chronopoulou M."/>
        </authorList>
    </citation>
    <scope>NUCLEOTIDE SEQUENCE</scope>
    <source>
        <tissue evidence="1">Whole organism</tissue>
    </source>
</reference>
<name>A0A0K2T581_LEPSM</name>
<proteinExistence type="predicted"/>
<evidence type="ECO:0000313" key="1">
    <source>
        <dbReference type="EMBL" id="CDW21188.1"/>
    </source>
</evidence>
<organism evidence="1">
    <name type="scientific">Lepeophtheirus salmonis</name>
    <name type="common">Salmon louse</name>
    <name type="synonym">Caligus salmonis</name>
    <dbReference type="NCBI Taxonomy" id="72036"/>
    <lineage>
        <taxon>Eukaryota</taxon>
        <taxon>Metazoa</taxon>
        <taxon>Ecdysozoa</taxon>
        <taxon>Arthropoda</taxon>
        <taxon>Crustacea</taxon>
        <taxon>Multicrustacea</taxon>
        <taxon>Hexanauplia</taxon>
        <taxon>Copepoda</taxon>
        <taxon>Siphonostomatoida</taxon>
        <taxon>Caligidae</taxon>
        <taxon>Lepeophtheirus</taxon>
    </lineage>
</organism>